<dbReference type="Pfam" id="PF09414">
    <property type="entry name" value="RNA_ligase"/>
    <property type="match status" value="1"/>
</dbReference>
<dbReference type="SUPFAM" id="SSF56091">
    <property type="entry name" value="DNA ligase/mRNA capping enzyme, catalytic domain"/>
    <property type="match status" value="1"/>
</dbReference>
<evidence type="ECO:0000313" key="4">
    <source>
        <dbReference type="Proteomes" id="UP001146793"/>
    </source>
</evidence>
<dbReference type="InterPro" id="IPR021122">
    <property type="entry name" value="RNA_ligase_dom_REL/Rnl2"/>
</dbReference>
<accession>A0AAV7Y985</accession>
<comment type="caution">
    <text evidence="3">The sequence shown here is derived from an EMBL/GenBank/DDBJ whole genome shotgun (WGS) entry which is preliminary data.</text>
</comment>
<organism evidence="3 4">
    <name type="scientific">Anaeramoeba flamelloides</name>
    <dbReference type="NCBI Taxonomy" id="1746091"/>
    <lineage>
        <taxon>Eukaryota</taxon>
        <taxon>Metamonada</taxon>
        <taxon>Anaeramoebidae</taxon>
        <taxon>Anaeramoeba</taxon>
    </lineage>
</organism>
<dbReference type="Proteomes" id="UP001146793">
    <property type="component" value="Unassembled WGS sequence"/>
</dbReference>
<dbReference type="Gene3D" id="3.30.1490.70">
    <property type="match status" value="1"/>
</dbReference>
<dbReference type="Pfam" id="PF18043">
    <property type="entry name" value="T4_Rnl2_C"/>
    <property type="match status" value="1"/>
</dbReference>
<evidence type="ECO:0000259" key="2">
    <source>
        <dbReference type="Pfam" id="PF18043"/>
    </source>
</evidence>
<evidence type="ECO:0000259" key="1">
    <source>
        <dbReference type="Pfam" id="PF09414"/>
    </source>
</evidence>
<dbReference type="AlphaFoldDB" id="A0AAV7Y985"/>
<reference evidence="3" key="1">
    <citation type="submission" date="2022-08" db="EMBL/GenBank/DDBJ databases">
        <title>Novel sulphate-reducing endosymbionts in the free-living metamonad Anaeramoeba.</title>
        <authorList>
            <person name="Jerlstrom-Hultqvist J."/>
            <person name="Cepicka I."/>
            <person name="Gallot-Lavallee L."/>
            <person name="Salas-Leiva D."/>
            <person name="Curtis B.A."/>
            <person name="Zahonova K."/>
            <person name="Pipaliya S."/>
            <person name="Dacks J."/>
            <person name="Roger A.J."/>
        </authorList>
    </citation>
    <scope>NUCLEOTIDE SEQUENCE</scope>
    <source>
        <strain evidence="3">Busselton2</strain>
    </source>
</reference>
<dbReference type="Gene3D" id="1.10.10.1810">
    <property type="entry name" value="RNA ligase"/>
    <property type="match status" value="1"/>
</dbReference>
<dbReference type="EMBL" id="JANTQA010000072">
    <property type="protein sequence ID" value="KAJ3424442.1"/>
    <property type="molecule type" value="Genomic_DNA"/>
</dbReference>
<feature type="domain" description="RNA ligase" evidence="1">
    <location>
        <begin position="35"/>
        <end position="237"/>
    </location>
</feature>
<dbReference type="InterPro" id="IPR041948">
    <property type="entry name" value="Rnl1/2_C_sf"/>
</dbReference>
<dbReference type="InterPro" id="IPR040609">
    <property type="entry name" value="Rnl2_C"/>
</dbReference>
<sequence>MDLFEKAYRSYNRIYESTNDYQTDRNSLKMFKKTKWSVTEKVHGANLALLTNGETIRAGKRKSLLDQNDEFFDYQKVVGRISNKIHQVYMSVKKLFPETLVVTIYGELFGGKYPHPKVQELYPQPIQEGIYYSNDIHLMAFDISYFEGNEGTDDCNYLDFDTTLEIFQQVDLFHAKPLFLGSFEEALDYPLGFESDIPKLLGHPKIENNKAEGIVIKPLKTINVKYKNKKTRVVIKKKIEEFKETKFSEAKKWTKTSNNNQQDEKISSYQLLVYEIEGIITENRLNNAISKVGKLSRENKTNVKHALSLLKEDVWEELEKYCKSELQNLSNENKMNLSILIEKKSKHLIVKYIKKQEKFLKNKKN</sequence>
<feature type="domain" description="RNA ligase 2 C-terminal" evidence="2">
    <location>
        <begin position="272"/>
        <end position="343"/>
    </location>
</feature>
<gene>
    <name evidence="3" type="ORF">M0812_29163</name>
</gene>
<name>A0AAV7Y985_9EUKA</name>
<dbReference type="Gene3D" id="3.30.470.30">
    <property type="entry name" value="DNA ligase/mRNA capping enzyme"/>
    <property type="match status" value="1"/>
</dbReference>
<evidence type="ECO:0008006" key="5">
    <source>
        <dbReference type="Google" id="ProtNLM"/>
    </source>
</evidence>
<protein>
    <recommendedName>
        <fullName evidence="5">RNA ligase (ATP)</fullName>
    </recommendedName>
</protein>
<evidence type="ECO:0000313" key="3">
    <source>
        <dbReference type="EMBL" id="KAJ3424442.1"/>
    </source>
</evidence>
<proteinExistence type="predicted"/>